<evidence type="ECO:0000259" key="2">
    <source>
        <dbReference type="PROSITE" id="PS50127"/>
    </source>
</evidence>
<organism evidence="3 4">
    <name type="scientific">Papaver somniferum</name>
    <name type="common">Opium poppy</name>
    <dbReference type="NCBI Taxonomy" id="3469"/>
    <lineage>
        <taxon>Eukaryota</taxon>
        <taxon>Viridiplantae</taxon>
        <taxon>Streptophyta</taxon>
        <taxon>Embryophyta</taxon>
        <taxon>Tracheophyta</taxon>
        <taxon>Spermatophyta</taxon>
        <taxon>Magnoliopsida</taxon>
        <taxon>Ranunculales</taxon>
        <taxon>Papaveraceae</taxon>
        <taxon>Papaveroideae</taxon>
        <taxon>Papaver</taxon>
    </lineage>
</organism>
<feature type="region of interest" description="Disordered" evidence="1">
    <location>
        <begin position="1"/>
        <end position="25"/>
    </location>
</feature>
<protein>
    <recommendedName>
        <fullName evidence="2">UBC core domain-containing protein</fullName>
    </recommendedName>
</protein>
<dbReference type="Proteomes" id="UP000316621">
    <property type="component" value="Chromosome 8"/>
</dbReference>
<dbReference type="InterPro" id="IPR016135">
    <property type="entry name" value="UBQ-conjugating_enzyme/RWD"/>
</dbReference>
<dbReference type="STRING" id="3469.A0A4Y7KUN2"/>
<dbReference type="InterPro" id="IPR000608">
    <property type="entry name" value="UBC"/>
</dbReference>
<evidence type="ECO:0000256" key="1">
    <source>
        <dbReference type="SAM" id="MobiDB-lite"/>
    </source>
</evidence>
<dbReference type="EMBL" id="CM010722">
    <property type="protein sequence ID" value="RZC75605.1"/>
    <property type="molecule type" value="Genomic_DNA"/>
</dbReference>
<dbReference type="PANTHER" id="PTHR24068">
    <property type="entry name" value="UBIQUITIN-CONJUGATING ENZYME E2"/>
    <property type="match status" value="1"/>
</dbReference>
<dbReference type="Gramene" id="RZC75605">
    <property type="protein sequence ID" value="RZC75605"/>
    <property type="gene ID" value="C5167_051087"/>
</dbReference>
<dbReference type="AlphaFoldDB" id="A0A4Y7KUN2"/>
<dbReference type="PROSITE" id="PS50127">
    <property type="entry name" value="UBC_2"/>
    <property type="match status" value="1"/>
</dbReference>
<evidence type="ECO:0000313" key="3">
    <source>
        <dbReference type="EMBL" id="RZC75605.1"/>
    </source>
</evidence>
<dbReference type="Pfam" id="PF00179">
    <property type="entry name" value="UQ_con"/>
    <property type="match status" value="1"/>
</dbReference>
<dbReference type="SUPFAM" id="SSF54495">
    <property type="entry name" value="UBC-like"/>
    <property type="match status" value="1"/>
</dbReference>
<keyword evidence="4" id="KW-1185">Reference proteome</keyword>
<accession>A0A4Y7KUN2</accession>
<feature type="domain" description="UBC core" evidence="2">
    <location>
        <begin position="93"/>
        <end position="167"/>
    </location>
</feature>
<gene>
    <name evidence="3" type="ORF">C5167_051087</name>
</gene>
<dbReference type="Gene3D" id="3.30.160.60">
    <property type="entry name" value="Classic Zinc Finger"/>
    <property type="match status" value="1"/>
</dbReference>
<name>A0A4Y7KUN2_PAPSO</name>
<sequence>MHEEIEMNGIDEKEEEKSDTTHQECGASFQKPAHLKQHMLSHSLEVVARSYGLTGLVRISLKEHTVIESKPGHFLDDLRLNNAWPELKRGGTMTSKRIQKELKDLERDLPTSCSDGLVAEDMFHWQATIMGLSDSPFDGGVFLITIHFPPDYPFKPPKVYRRVGKCT</sequence>
<proteinExistence type="predicted"/>
<dbReference type="Gene3D" id="3.10.110.10">
    <property type="entry name" value="Ubiquitin Conjugating Enzyme"/>
    <property type="match status" value="1"/>
</dbReference>
<reference evidence="3 4" key="1">
    <citation type="journal article" date="2018" name="Science">
        <title>The opium poppy genome and morphinan production.</title>
        <authorList>
            <person name="Guo L."/>
            <person name="Winzer T."/>
            <person name="Yang X."/>
            <person name="Li Y."/>
            <person name="Ning Z."/>
            <person name="He Z."/>
            <person name="Teodor R."/>
            <person name="Lu Y."/>
            <person name="Bowser T.A."/>
            <person name="Graham I.A."/>
            <person name="Ye K."/>
        </authorList>
    </citation>
    <scope>NUCLEOTIDE SEQUENCE [LARGE SCALE GENOMIC DNA]</scope>
    <source>
        <strain evidence="4">cv. HN1</strain>
        <tissue evidence="3">Leaves</tissue>
    </source>
</reference>
<evidence type="ECO:0000313" key="4">
    <source>
        <dbReference type="Proteomes" id="UP000316621"/>
    </source>
</evidence>